<dbReference type="GO" id="GO:0006412">
    <property type="term" value="P:translation"/>
    <property type="evidence" value="ECO:0007669"/>
    <property type="project" value="InterPro"/>
</dbReference>
<gene>
    <name evidence="4" type="ORF">TrCOL_g11472</name>
</gene>
<evidence type="ECO:0000256" key="2">
    <source>
        <dbReference type="ARBA" id="ARBA00022980"/>
    </source>
</evidence>
<dbReference type="GO" id="GO:0022627">
    <property type="term" value="C:cytosolic small ribosomal subunit"/>
    <property type="evidence" value="ECO:0007669"/>
    <property type="project" value="TreeGrafter"/>
</dbReference>
<comment type="caution">
    <text evidence="4">The sequence shown here is derived from an EMBL/GenBank/DDBJ whole genome shotgun (WGS) entry which is preliminary data.</text>
</comment>
<name>A0A9W7G7M6_9STRA</name>
<proteinExistence type="inferred from homology"/>
<dbReference type="OrthoDB" id="274752at2759"/>
<evidence type="ECO:0000256" key="1">
    <source>
        <dbReference type="ARBA" id="ARBA00010254"/>
    </source>
</evidence>
<evidence type="ECO:0000313" key="4">
    <source>
        <dbReference type="EMBL" id="GMI36267.1"/>
    </source>
</evidence>
<dbReference type="PANTHER" id="PTHR10744:SF1">
    <property type="entry name" value="SMALL RIBOSOMAL SUBUNIT PROTEIN US17M"/>
    <property type="match status" value="1"/>
</dbReference>
<accession>A0A9W7G7M6</accession>
<keyword evidence="2" id="KW-0689">Ribosomal protein</keyword>
<comment type="similarity">
    <text evidence="1">Belongs to the universal ribosomal protein uS17 family.</text>
</comment>
<dbReference type="AlphaFoldDB" id="A0A9W7G7M6"/>
<dbReference type="InterPro" id="IPR012340">
    <property type="entry name" value="NA-bd_OB-fold"/>
</dbReference>
<evidence type="ECO:0008006" key="6">
    <source>
        <dbReference type="Google" id="ProtNLM"/>
    </source>
</evidence>
<keyword evidence="5" id="KW-1185">Reference proteome</keyword>
<dbReference type="Pfam" id="PF00366">
    <property type="entry name" value="Ribosomal_S17"/>
    <property type="match status" value="1"/>
</dbReference>
<dbReference type="CDD" id="cd00364">
    <property type="entry name" value="Ribosomal_uS17"/>
    <property type="match status" value="1"/>
</dbReference>
<organism evidence="4 5">
    <name type="scientific">Triparma columacea</name>
    <dbReference type="NCBI Taxonomy" id="722753"/>
    <lineage>
        <taxon>Eukaryota</taxon>
        <taxon>Sar</taxon>
        <taxon>Stramenopiles</taxon>
        <taxon>Ochrophyta</taxon>
        <taxon>Bolidophyceae</taxon>
        <taxon>Parmales</taxon>
        <taxon>Triparmaceae</taxon>
        <taxon>Triparma</taxon>
    </lineage>
</organism>
<dbReference type="Proteomes" id="UP001165065">
    <property type="component" value="Unassembled WGS sequence"/>
</dbReference>
<sequence length="137" mass="15799">MFRITRALSSVGVGRARVPKSSSLPPPVINNTTDVRVSNLDRLTNRPVLTPKYPNAKIGVVTGCKMSKTVKVDVRVESRNLKYGKTLTSDRRFYAHDEMEECRLGDKVRIMPDRPRSKLKRWYVQEILMRKPRVEED</sequence>
<evidence type="ECO:0000313" key="5">
    <source>
        <dbReference type="Proteomes" id="UP001165065"/>
    </source>
</evidence>
<dbReference type="GO" id="GO:0003735">
    <property type="term" value="F:structural constituent of ribosome"/>
    <property type="evidence" value="ECO:0007669"/>
    <property type="project" value="InterPro"/>
</dbReference>
<dbReference type="PANTHER" id="PTHR10744">
    <property type="entry name" value="40S RIBOSOMAL PROTEIN S11 FAMILY MEMBER"/>
    <property type="match status" value="1"/>
</dbReference>
<dbReference type="EMBL" id="BRYA01000064">
    <property type="protein sequence ID" value="GMI36267.1"/>
    <property type="molecule type" value="Genomic_DNA"/>
</dbReference>
<dbReference type="SUPFAM" id="SSF50249">
    <property type="entry name" value="Nucleic acid-binding proteins"/>
    <property type="match status" value="1"/>
</dbReference>
<dbReference type="Gene3D" id="2.40.50.140">
    <property type="entry name" value="Nucleic acid-binding proteins"/>
    <property type="match status" value="1"/>
</dbReference>
<evidence type="ECO:0000256" key="3">
    <source>
        <dbReference type="ARBA" id="ARBA00023274"/>
    </source>
</evidence>
<reference evidence="5" key="1">
    <citation type="journal article" date="2023" name="Commun. Biol.">
        <title>Genome analysis of Parmales, the sister group of diatoms, reveals the evolutionary specialization of diatoms from phago-mixotrophs to photoautotrophs.</title>
        <authorList>
            <person name="Ban H."/>
            <person name="Sato S."/>
            <person name="Yoshikawa S."/>
            <person name="Yamada K."/>
            <person name="Nakamura Y."/>
            <person name="Ichinomiya M."/>
            <person name="Sato N."/>
            <person name="Blanc-Mathieu R."/>
            <person name="Endo H."/>
            <person name="Kuwata A."/>
            <person name="Ogata H."/>
        </authorList>
    </citation>
    <scope>NUCLEOTIDE SEQUENCE [LARGE SCALE GENOMIC DNA]</scope>
</reference>
<keyword evidence="3" id="KW-0687">Ribonucleoprotein</keyword>
<protein>
    <recommendedName>
        <fullName evidence="6">30S ribosomal protein S17, chloroplastic</fullName>
    </recommendedName>
</protein>
<dbReference type="InterPro" id="IPR000266">
    <property type="entry name" value="Ribosomal_uS17"/>
</dbReference>